<name>A0AB73YLY0_MYCTX</name>
<reference evidence="2 3" key="1">
    <citation type="journal article" date="2017" name="N. Engl. J. Med.">
        <title>Transmission of Extensively Drug-Resistant Tuberculosis in South Africa.</title>
        <authorList>
            <person name="Shah N.S."/>
            <person name="Auld S.C."/>
            <person name="Brust J.C."/>
            <person name="Mathema B."/>
            <person name="Ismail N."/>
            <person name="Moodley P."/>
            <person name="Mlisana K."/>
            <person name="Allana S."/>
            <person name="Campbell A."/>
            <person name="Mthiyane T."/>
            <person name="Morris N."/>
            <person name="Mpangase P."/>
            <person name="van der Meulen H."/>
            <person name="Omar S.V."/>
            <person name="Brown T.S."/>
            <person name="Narechania A."/>
            <person name="Shaskina E."/>
            <person name="Kapwata T."/>
            <person name="Kreiswirth B."/>
            <person name="Gandhi N.R."/>
        </authorList>
    </citation>
    <scope>NUCLEOTIDE SEQUENCE [LARGE SCALE GENOMIC DNA]</scope>
    <source>
        <strain evidence="2 3">32301_S10</strain>
    </source>
</reference>
<feature type="region of interest" description="Disordered" evidence="1">
    <location>
        <begin position="1"/>
        <end position="57"/>
    </location>
</feature>
<accession>A0AB73YLY0</accession>
<dbReference type="Proteomes" id="UP000256381">
    <property type="component" value="Unassembled WGS sequence"/>
</dbReference>
<evidence type="ECO:0000313" key="3">
    <source>
        <dbReference type="Proteomes" id="UP000256381"/>
    </source>
</evidence>
<proteinExistence type="predicted"/>
<dbReference type="AlphaFoldDB" id="A0AB73YLY0"/>
<comment type="caution">
    <text evidence="2">The sequence shown here is derived from an EMBL/GenBank/DDBJ whole genome shotgun (WGS) entry which is preliminary data.</text>
</comment>
<dbReference type="EMBL" id="QTBD01000009">
    <property type="protein sequence ID" value="REQ57329.1"/>
    <property type="molecule type" value="Genomic_DNA"/>
</dbReference>
<evidence type="ECO:0000256" key="1">
    <source>
        <dbReference type="SAM" id="MobiDB-lite"/>
    </source>
</evidence>
<organism evidence="2 3">
    <name type="scientific">Mycobacterium tuberculosis</name>
    <dbReference type="NCBI Taxonomy" id="1773"/>
    <lineage>
        <taxon>Bacteria</taxon>
        <taxon>Bacillati</taxon>
        <taxon>Actinomycetota</taxon>
        <taxon>Actinomycetes</taxon>
        <taxon>Mycobacteriales</taxon>
        <taxon>Mycobacteriaceae</taxon>
        <taxon>Mycobacterium</taxon>
        <taxon>Mycobacterium tuberculosis complex</taxon>
    </lineage>
</organism>
<evidence type="ECO:0000313" key="2">
    <source>
        <dbReference type="EMBL" id="REQ57329.1"/>
    </source>
</evidence>
<gene>
    <name evidence="2" type="ORF">DSJ38_00860</name>
</gene>
<sequence>MVDLKAHPPPKVAVGTESRGAKSNRLSAAADRHCDNAPTRSPNTAPFDVIAGPPAPAPQCTKRNIARALGRIAPLRVGRAAVNYQ</sequence>
<protein>
    <submittedName>
        <fullName evidence="2">Uncharacterized protein</fullName>
    </submittedName>
</protein>